<feature type="signal peptide" evidence="2">
    <location>
        <begin position="1"/>
        <end position="29"/>
    </location>
</feature>
<proteinExistence type="predicted"/>
<dbReference type="Gene3D" id="1.20.120.1490">
    <property type="match status" value="1"/>
</dbReference>
<evidence type="ECO:0000313" key="3">
    <source>
        <dbReference type="EMBL" id="MBB5318059.1"/>
    </source>
</evidence>
<feature type="region of interest" description="Disordered" evidence="1">
    <location>
        <begin position="28"/>
        <end position="59"/>
    </location>
</feature>
<feature type="region of interest" description="Disordered" evidence="1">
    <location>
        <begin position="118"/>
        <end position="155"/>
    </location>
</feature>
<organism evidence="3 4">
    <name type="scientific">Tunturiibacter empetritectus</name>
    <dbReference type="NCBI Taxonomy" id="3069691"/>
    <lineage>
        <taxon>Bacteria</taxon>
        <taxon>Pseudomonadati</taxon>
        <taxon>Acidobacteriota</taxon>
        <taxon>Terriglobia</taxon>
        <taxon>Terriglobales</taxon>
        <taxon>Acidobacteriaceae</taxon>
        <taxon>Tunturiibacter</taxon>
    </lineage>
</organism>
<keyword evidence="4" id="KW-1185">Reference proteome</keyword>
<reference evidence="3" key="1">
    <citation type="submission" date="2020-08" db="EMBL/GenBank/DDBJ databases">
        <title>Genomic Encyclopedia of Type Strains, Phase IV (KMG-V): Genome sequencing to study the core and pangenomes of soil and plant-associated prokaryotes.</title>
        <authorList>
            <person name="Whitman W."/>
        </authorList>
    </citation>
    <scope>NUCLEOTIDE SEQUENCE [LARGE SCALE GENOMIC DNA]</scope>
    <source>
        <strain evidence="3">M8UP27</strain>
    </source>
</reference>
<keyword evidence="2" id="KW-0732">Signal</keyword>
<name>A0A7W8MTC8_9BACT</name>
<dbReference type="GO" id="GO:0042597">
    <property type="term" value="C:periplasmic space"/>
    <property type="evidence" value="ECO:0007669"/>
    <property type="project" value="InterPro"/>
</dbReference>
<dbReference type="Pfam" id="PF07813">
    <property type="entry name" value="LTXXQ"/>
    <property type="match status" value="1"/>
</dbReference>
<comment type="caution">
    <text evidence="3">The sequence shown here is derived from an EMBL/GenBank/DDBJ whole genome shotgun (WGS) entry which is preliminary data.</text>
</comment>
<dbReference type="EMBL" id="JACHDY010000003">
    <property type="protein sequence ID" value="MBB5318059.1"/>
    <property type="molecule type" value="Genomic_DNA"/>
</dbReference>
<dbReference type="AlphaFoldDB" id="A0A7W8MTC8"/>
<feature type="chain" id="PRO_5030577649" evidence="2">
    <location>
        <begin position="30"/>
        <end position="155"/>
    </location>
</feature>
<evidence type="ECO:0000256" key="2">
    <source>
        <dbReference type="SAM" id="SignalP"/>
    </source>
</evidence>
<dbReference type="InterPro" id="IPR012899">
    <property type="entry name" value="LTXXQ"/>
</dbReference>
<protein>
    <submittedName>
        <fullName evidence="3">Spy/CpxP family protein refolding chaperone</fullName>
    </submittedName>
</protein>
<gene>
    <name evidence="3" type="ORF">HDF09_002745</name>
</gene>
<accession>A0A7W8MTC8</accession>
<dbReference type="Proteomes" id="UP000568106">
    <property type="component" value="Unassembled WGS sequence"/>
</dbReference>
<sequence length="155" mass="17119">MTTLFRKPVLQVALLALCTTMLSALPTMAQDPAPPPAQDQAGPPNGGHRGAGQREEHQVEFLTKKLNLTPDQVTQVKAIDDDSRTQMMALRQDTTTPQADKRAKMMDIRKASQAKIRAMLTDDQKTKYDALQAQMKERRESREGGQGATPPPQPQ</sequence>
<evidence type="ECO:0000313" key="4">
    <source>
        <dbReference type="Proteomes" id="UP000568106"/>
    </source>
</evidence>
<evidence type="ECO:0000256" key="1">
    <source>
        <dbReference type="SAM" id="MobiDB-lite"/>
    </source>
</evidence>